<keyword evidence="8" id="KW-1185">Reference proteome</keyword>
<evidence type="ECO:0000256" key="2">
    <source>
        <dbReference type="ARBA" id="ARBA00006312"/>
    </source>
</evidence>
<dbReference type="CDD" id="cd00609">
    <property type="entry name" value="AAT_like"/>
    <property type="match status" value="1"/>
</dbReference>
<keyword evidence="4" id="KW-0812">Transmembrane</keyword>
<dbReference type="Gene3D" id="2.10.25.30">
    <property type="entry name" value="EGF-like, alliinase"/>
    <property type="match status" value="1"/>
</dbReference>
<reference evidence="7" key="1">
    <citation type="submission" date="2020-10" db="EMBL/GenBank/DDBJ databases">
        <authorList>
            <person name="Han B."/>
            <person name="Lu T."/>
            <person name="Zhao Q."/>
            <person name="Huang X."/>
            <person name="Zhao Y."/>
        </authorList>
    </citation>
    <scope>NUCLEOTIDE SEQUENCE</scope>
</reference>
<dbReference type="InterPro" id="IPR015424">
    <property type="entry name" value="PyrdxlP-dep_Trfase"/>
</dbReference>
<dbReference type="InterPro" id="IPR015422">
    <property type="entry name" value="PyrdxlP-dep_Trfase_small"/>
</dbReference>
<keyword evidence="4" id="KW-0472">Membrane</keyword>
<dbReference type="Gene3D" id="3.40.640.10">
    <property type="entry name" value="Type I PLP-dependent aspartate aminotransferase-like (Major domain)"/>
    <property type="match status" value="1"/>
</dbReference>
<dbReference type="GO" id="GO:0006520">
    <property type="term" value="P:amino acid metabolic process"/>
    <property type="evidence" value="ECO:0007669"/>
    <property type="project" value="TreeGrafter"/>
</dbReference>
<evidence type="ECO:0000259" key="5">
    <source>
        <dbReference type="Pfam" id="PF04863"/>
    </source>
</evidence>
<comment type="cofactor">
    <cofactor evidence="1">
        <name>pyridoxal 5'-phosphate</name>
        <dbReference type="ChEBI" id="CHEBI:597326"/>
    </cofactor>
</comment>
<evidence type="ECO:0000256" key="1">
    <source>
        <dbReference type="ARBA" id="ARBA00001933"/>
    </source>
</evidence>
<dbReference type="EMBL" id="CAJGYO010000006">
    <property type="protein sequence ID" value="CAD6239371.1"/>
    <property type="molecule type" value="Genomic_DNA"/>
</dbReference>
<comment type="similarity">
    <text evidence="2">Belongs to the alliinase family.</text>
</comment>
<dbReference type="Pfam" id="PF04864">
    <property type="entry name" value="Alliinase_C"/>
    <property type="match status" value="1"/>
</dbReference>
<organism evidence="7 8">
    <name type="scientific">Miscanthus lutarioriparius</name>
    <dbReference type="NCBI Taxonomy" id="422564"/>
    <lineage>
        <taxon>Eukaryota</taxon>
        <taxon>Viridiplantae</taxon>
        <taxon>Streptophyta</taxon>
        <taxon>Embryophyta</taxon>
        <taxon>Tracheophyta</taxon>
        <taxon>Spermatophyta</taxon>
        <taxon>Magnoliopsida</taxon>
        <taxon>Liliopsida</taxon>
        <taxon>Poales</taxon>
        <taxon>Poaceae</taxon>
        <taxon>PACMAD clade</taxon>
        <taxon>Panicoideae</taxon>
        <taxon>Andropogonodae</taxon>
        <taxon>Andropogoneae</taxon>
        <taxon>Saccharinae</taxon>
        <taxon>Miscanthus</taxon>
    </lineage>
</organism>
<evidence type="ECO:0000256" key="3">
    <source>
        <dbReference type="ARBA" id="ARBA00022898"/>
    </source>
</evidence>
<dbReference type="SUPFAM" id="SSF53383">
    <property type="entry name" value="PLP-dependent transferases"/>
    <property type="match status" value="1"/>
</dbReference>
<evidence type="ECO:0000313" key="8">
    <source>
        <dbReference type="Proteomes" id="UP000604825"/>
    </source>
</evidence>
<dbReference type="GO" id="GO:0008483">
    <property type="term" value="F:transaminase activity"/>
    <property type="evidence" value="ECO:0007669"/>
    <property type="project" value="TreeGrafter"/>
</dbReference>
<gene>
    <name evidence="7" type="ORF">NCGR_LOCUS26343</name>
</gene>
<proteinExistence type="inferred from homology"/>
<feature type="domain" description="Alliinase C-terminal" evidence="6">
    <location>
        <begin position="111"/>
        <end position="471"/>
    </location>
</feature>
<dbReference type="InterPro" id="IPR037029">
    <property type="entry name" value="Alliinase_N_sf"/>
</dbReference>
<dbReference type="OrthoDB" id="2020362at2759"/>
<dbReference type="InterPro" id="IPR006948">
    <property type="entry name" value="Alliinase_C"/>
</dbReference>
<name>A0A811P8F8_9POAL</name>
<sequence>MESAEERRPRRAAGLGVVALCSSLLLNVLFLAHYSFSFLSPSQLLGDGGSCGLSWALQAAREAEALAAADCSGHGQVFLDGVVGADGRPGCECNRCFDGPDCSIRTPNCTADANSGDPLFLEPYWKRHAAASAVLVPGWHRLSYATTDGLYQSVELENHIRQLHRAVGNAVVDDKTLVLGAGSTQLINALVHALSPDAAAAASPPARVVATAPYYPPYRTQTAMFDGREYRWEGTTAAWANASRNSSDGSRFVEFVTSPNNPDALLRAPVLRGSAVIADHAYYWPHFTHIAAPADEDVMLFTMSKPSGHAGSRLGWALIRDEKVAKRAYEYVQNSIMGASRDTQLRMLGIVRFMLANLHGKDDIFSFGHDVMRSRWRRLSAVVSRSRRISLQSIPPNQYCTYFDRVREPSPAYAWVKCEREEDDDCYEALLKARIITRSGAGYDASSRYTRVSLLKSDDDFQVLMDRVTDFVNAENYDGDALLLPRAPCYGN</sequence>
<dbReference type="InterPro" id="IPR050478">
    <property type="entry name" value="Ethylene_sulfur-biosynth"/>
</dbReference>
<dbReference type="AlphaFoldDB" id="A0A811P8F8"/>
<dbReference type="Pfam" id="PF04863">
    <property type="entry name" value="EGF_alliinase"/>
    <property type="match status" value="1"/>
</dbReference>
<feature type="transmembrane region" description="Helical" evidence="4">
    <location>
        <begin position="12"/>
        <end position="36"/>
    </location>
</feature>
<keyword evidence="4" id="KW-1133">Transmembrane helix</keyword>
<feature type="domain" description="Alliinase EGF-like" evidence="5">
    <location>
        <begin position="54"/>
        <end position="109"/>
    </location>
</feature>
<dbReference type="InterPro" id="IPR015421">
    <property type="entry name" value="PyrdxlP-dep_Trfase_major"/>
</dbReference>
<dbReference type="GO" id="GO:0016846">
    <property type="term" value="F:carbon-sulfur lyase activity"/>
    <property type="evidence" value="ECO:0007669"/>
    <property type="project" value="InterPro"/>
</dbReference>
<dbReference type="Proteomes" id="UP000604825">
    <property type="component" value="Unassembled WGS sequence"/>
</dbReference>
<dbReference type="PANTHER" id="PTHR43795">
    <property type="entry name" value="BIFUNCTIONAL ASPARTATE AMINOTRANSFERASE AND GLUTAMATE/ASPARTATE-PREPHENATE AMINOTRANSFERASE-RELATED"/>
    <property type="match status" value="1"/>
</dbReference>
<evidence type="ECO:0000256" key="4">
    <source>
        <dbReference type="SAM" id="Phobius"/>
    </source>
</evidence>
<dbReference type="Gene3D" id="3.90.1150.10">
    <property type="entry name" value="Aspartate Aminotransferase, domain 1"/>
    <property type="match status" value="1"/>
</dbReference>
<evidence type="ECO:0000313" key="7">
    <source>
        <dbReference type="EMBL" id="CAD6239371.1"/>
    </source>
</evidence>
<dbReference type="InterPro" id="IPR006947">
    <property type="entry name" value="EGF_alliinase"/>
</dbReference>
<protein>
    <submittedName>
        <fullName evidence="7">Uncharacterized protein</fullName>
    </submittedName>
</protein>
<comment type="caution">
    <text evidence="7">The sequence shown here is derived from an EMBL/GenBank/DDBJ whole genome shotgun (WGS) entry which is preliminary data.</text>
</comment>
<evidence type="ECO:0000259" key="6">
    <source>
        <dbReference type="Pfam" id="PF04864"/>
    </source>
</evidence>
<keyword evidence="3" id="KW-0663">Pyridoxal phosphate</keyword>
<accession>A0A811P8F8</accession>
<dbReference type="PANTHER" id="PTHR43795:SF20">
    <property type="entry name" value="TRYPTOPHAN AMINOTRANSFERASE-RELATED PROTEIN 3"/>
    <property type="match status" value="1"/>
</dbReference>